<protein>
    <recommendedName>
        <fullName evidence="1">Reverse transcriptase domain-containing protein</fullName>
    </recommendedName>
</protein>
<dbReference type="SUPFAM" id="SSF56672">
    <property type="entry name" value="DNA/RNA polymerases"/>
    <property type="match status" value="1"/>
</dbReference>
<comment type="caution">
    <text evidence="2">The sequence shown here is derived from an EMBL/GenBank/DDBJ whole genome shotgun (WGS) entry which is preliminary data.</text>
</comment>
<reference evidence="2 3" key="1">
    <citation type="journal article" date="2022" name="G3 (Bethesda)">
        <title>Whole-genome sequence and methylome profiling of the almond [Prunus dulcis (Mill.) D.A. Webb] cultivar 'Nonpareil'.</title>
        <authorList>
            <person name="D'Amico-Willman K.M."/>
            <person name="Ouma W.Z."/>
            <person name="Meulia T."/>
            <person name="Sideli G.M."/>
            <person name="Gradziel T.M."/>
            <person name="Fresnedo-Ramirez J."/>
        </authorList>
    </citation>
    <scope>NUCLEOTIDE SEQUENCE [LARGE SCALE GENOMIC DNA]</scope>
    <source>
        <strain evidence="2">Clone GOH B32 T37-40</strain>
    </source>
</reference>
<dbReference type="PANTHER" id="PTHR24559:SF442">
    <property type="entry name" value="RNA-DIRECTED DNA POLYMERASE HOMOLOG"/>
    <property type="match status" value="1"/>
</dbReference>
<dbReference type="InterPro" id="IPR043128">
    <property type="entry name" value="Rev_trsase/Diguanyl_cyclase"/>
</dbReference>
<dbReference type="InterPro" id="IPR000477">
    <property type="entry name" value="RT_dom"/>
</dbReference>
<evidence type="ECO:0000313" key="3">
    <source>
        <dbReference type="Proteomes" id="UP001054821"/>
    </source>
</evidence>
<dbReference type="Gene3D" id="3.10.10.10">
    <property type="entry name" value="HIV Type 1 Reverse Transcriptase, subunit A, domain 1"/>
    <property type="match status" value="1"/>
</dbReference>
<dbReference type="CDD" id="cd01647">
    <property type="entry name" value="RT_LTR"/>
    <property type="match status" value="1"/>
</dbReference>
<proteinExistence type="predicted"/>
<dbReference type="AlphaFoldDB" id="A0AAD4WG55"/>
<organism evidence="2 3">
    <name type="scientific">Prunus dulcis</name>
    <name type="common">Almond</name>
    <name type="synonym">Amygdalus dulcis</name>
    <dbReference type="NCBI Taxonomy" id="3755"/>
    <lineage>
        <taxon>Eukaryota</taxon>
        <taxon>Viridiplantae</taxon>
        <taxon>Streptophyta</taxon>
        <taxon>Embryophyta</taxon>
        <taxon>Tracheophyta</taxon>
        <taxon>Spermatophyta</taxon>
        <taxon>Magnoliopsida</taxon>
        <taxon>eudicotyledons</taxon>
        <taxon>Gunneridae</taxon>
        <taxon>Pentapetalae</taxon>
        <taxon>rosids</taxon>
        <taxon>fabids</taxon>
        <taxon>Rosales</taxon>
        <taxon>Rosaceae</taxon>
        <taxon>Amygdaloideae</taxon>
        <taxon>Amygdaleae</taxon>
        <taxon>Prunus</taxon>
    </lineage>
</organism>
<evidence type="ECO:0000259" key="1">
    <source>
        <dbReference type="Pfam" id="PF00078"/>
    </source>
</evidence>
<dbReference type="Proteomes" id="UP001054821">
    <property type="component" value="Chromosome 2"/>
</dbReference>
<dbReference type="InterPro" id="IPR043502">
    <property type="entry name" value="DNA/RNA_pol_sf"/>
</dbReference>
<dbReference type="EMBL" id="JAJFAZ020000002">
    <property type="protein sequence ID" value="KAI5342734.1"/>
    <property type="molecule type" value="Genomic_DNA"/>
</dbReference>
<feature type="domain" description="Reverse transcriptase" evidence="1">
    <location>
        <begin position="2"/>
        <end position="96"/>
    </location>
</feature>
<dbReference type="PANTHER" id="PTHR24559">
    <property type="entry name" value="TRANSPOSON TY3-I GAG-POL POLYPROTEIN"/>
    <property type="match status" value="1"/>
</dbReference>
<evidence type="ECO:0000313" key="2">
    <source>
        <dbReference type="EMBL" id="KAI5342734.1"/>
    </source>
</evidence>
<accession>A0AAD4WG55</accession>
<dbReference type="Pfam" id="PF00078">
    <property type="entry name" value="RVT_1"/>
    <property type="match status" value="1"/>
</dbReference>
<sequence length="242" mass="27822">MCVDSRAINKITIKDRFPIPRLEDMLDVLEGSKLFSKVDLHSGYYQILIKLGDEWKRASKSREGLYEWLVMPLGLSNAPSTFMRLVNQVDDENIKAILDWLTPKPVSKVRSFHGLATFCRSICREKLKQRDYTLPHVEFAYSNAIHSATGKSSFSIVYTDVPYHVVDLVKFPRGKKSSVVAENLDYMGISNTFNVADLHEFREDETLYPEHNSGSSSFEADGTDVEQMAEWIEEELERRMEK</sequence>
<dbReference type="Gene3D" id="3.30.70.270">
    <property type="match status" value="1"/>
</dbReference>
<gene>
    <name evidence="2" type="ORF">L3X38_010610</name>
</gene>
<keyword evidence="3" id="KW-1185">Reference proteome</keyword>
<name>A0AAD4WG55_PRUDU</name>
<dbReference type="InterPro" id="IPR053134">
    <property type="entry name" value="RNA-dir_DNA_polymerase"/>
</dbReference>